<evidence type="ECO:0000256" key="6">
    <source>
        <dbReference type="SAM" id="Phobius"/>
    </source>
</evidence>
<feature type="transmembrane region" description="Helical" evidence="6">
    <location>
        <begin position="431"/>
        <end position="452"/>
    </location>
</feature>
<evidence type="ECO:0000256" key="3">
    <source>
        <dbReference type="ARBA" id="ARBA00022692"/>
    </source>
</evidence>
<organism evidence="8 9">
    <name type="scientific">Lactiplantibacillus argentoratensis</name>
    <dbReference type="NCBI Taxonomy" id="271881"/>
    <lineage>
        <taxon>Bacteria</taxon>
        <taxon>Bacillati</taxon>
        <taxon>Bacillota</taxon>
        <taxon>Bacilli</taxon>
        <taxon>Lactobacillales</taxon>
        <taxon>Lactobacillaceae</taxon>
        <taxon>Lactiplantibacillus</taxon>
    </lineage>
</organism>
<gene>
    <name evidence="8" type="ORF">LPA65_12600</name>
</gene>
<feature type="transmembrane region" description="Helical" evidence="6">
    <location>
        <begin position="192"/>
        <end position="211"/>
    </location>
</feature>
<feature type="transmembrane region" description="Helical" evidence="6">
    <location>
        <begin position="98"/>
        <end position="120"/>
    </location>
</feature>
<feature type="transmembrane region" description="Helical" evidence="6">
    <location>
        <begin position="312"/>
        <end position="332"/>
    </location>
</feature>
<reference evidence="8 9" key="1">
    <citation type="submission" date="2018-10" db="EMBL/GenBank/DDBJ databases">
        <title>Genome sequencing of Lactobacillus species.</title>
        <authorList>
            <person name="Baek C."/>
            <person name="Yi H."/>
        </authorList>
    </citation>
    <scope>NUCLEOTIDE SEQUENCE [LARGE SCALE GENOMIC DNA]</scope>
    <source>
        <strain evidence="8 9">DSM 16365</strain>
    </source>
</reference>
<dbReference type="Proteomes" id="UP000281644">
    <property type="component" value="Chromosome"/>
</dbReference>
<sequence length="461" mass="51016">MPRWYFQRLDKKEREEKRADISTTNIVVNARSASDCDQRFPRSNLMKFNKQQWGWIFYDWANSGYGIIVTTAVLPVYFKAVAQGSGVTPANATAYWGYANSIGTLLVSILAPVLGALADYPHAKKRMLNIFSILGMVMTLGLSVAPTSAWKWLLGIYILSIIGYSGGNLFYDSFLTDVAPNNQMDRLSSYGYGFGYLGGVLAFILFLVLQLTSGFGQLSSYGVARWSFVLAAAWWIIFYIPLLKNVHQKYALAPSAHPVRSSFQRVWSTLKHIRNYRAAAWFLVAYFFYIDGVDTIFTMATSIGMDMGITTTTLMIVLLVVQLVAFPFSLLYGWLANKTSTRTGILLGIIIYLGICLYALRLNSTTDFWILAILVGTSQGGIQALSRSYFGRLIPKTSGSEFFGFYNILGKFSAVMGPVLVGIVTQMTGKSTIGAASLSILFVVGLVIFLALPHLNQTKSV</sequence>
<feature type="domain" description="Major facilitator superfamily (MFS) profile" evidence="7">
    <location>
        <begin position="278"/>
        <end position="461"/>
    </location>
</feature>
<dbReference type="InterPro" id="IPR036259">
    <property type="entry name" value="MFS_trans_sf"/>
</dbReference>
<keyword evidence="3 6" id="KW-0812">Transmembrane</keyword>
<keyword evidence="4 6" id="KW-1133">Transmembrane helix</keyword>
<dbReference type="AlphaFoldDB" id="A0AAN1Q2Q2"/>
<dbReference type="GeneID" id="89670113"/>
<keyword evidence="5 6" id="KW-0472">Membrane</keyword>
<feature type="transmembrane region" description="Helical" evidence="6">
    <location>
        <begin position="402"/>
        <end position="425"/>
    </location>
</feature>
<dbReference type="PANTHER" id="PTHR23519">
    <property type="entry name" value="AUTOPHAGY-RELATED PROTEIN 22"/>
    <property type="match status" value="1"/>
</dbReference>
<evidence type="ECO:0000256" key="4">
    <source>
        <dbReference type="ARBA" id="ARBA00022989"/>
    </source>
</evidence>
<dbReference type="InterPro" id="IPR020846">
    <property type="entry name" value="MFS_dom"/>
</dbReference>
<evidence type="ECO:0000313" key="9">
    <source>
        <dbReference type="Proteomes" id="UP000281644"/>
    </source>
</evidence>
<dbReference type="EMBL" id="CP032751">
    <property type="protein sequence ID" value="AYJ36528.1"/>
    <property type="molecule type" value="Genomic_DNA"/>
</dbReference>
<dbReference type="GO" id="GO:0022857">
    <property type="term" value="F:transmembrane transporter activity"/>
    <property type="evidence" value="ECO:0007669"/>
    <property type="project" value="InterPro"/>
</dbReference>
<feature type="transmembrane region" description="Helical" evidence="6">
    <location>
        <begin position="344"/>
        <end position="362"/>
    </location>
</feature>
<feature type="transmembrane region" description="Helical" evidence="6">
    <location>
        <begin position="152"/>
        <end position="171"/>
    </location>
</feature>
<dbReference type="PANTHER" id="PTHR23519:SF1">
    <property type="entry name" value="AUTOPHAGY-RELATED PROTEIN 22"/>
    <property type="match status" value="1"/>
</dbReference>
<feature type="transmembrane region" description="Helical" evidence="6">
    <location>
        <begin position="368"/>
        <end position="390"/>
    </location>
</feature>
<dbReference type="Pfam" id="PF11700">
    <property type="entry name" value="ATG22"/>
    <property type="match status" value="1"/>
</dbReference>
<comment type="subcellular location">
    <subcellularLocation>
        <location evidence="1">Cell membrane</location>
        <topology evidence="1">Multi-pass membrane protein</topology>
    </subcellularLocation>
</comment>
<evidence type="ECO:0000256" key="2">
    <source>
        <dbReference type="ARBA" id="ARBA00022448"/>
    </source>
</evidence>
<dbReference type="GO" id="GO:0005886">
    <property type="term" value="C:plasma membrane"/>
    <property type="evidence" value="ECO:0007669"/>
    <property type="project" value="UniProtKB-SubCell"/>
</dbReference>
<feature type="transmembrane region" description="Helical" evidence="6">
    <location>
        <begin position="223"/>
        <end position="242"/>
    </location>
</feature>
<keyword evidence="2" id="KW-0813">Transport</keyword>
<feature type="transmembrane region" description="Helical" evidence="6">
    <location>
        <begin position="278"/>
        <end position="300"/>
    </location>
</feature>
<dbReference type="PROSITE" id="PS50850">
    <property type="entry name" value="MFS"/>
    <property type="match status" value="1"/>
</dbReference>
<accession>A0AAN1Q2Q2</accession>
<evidence type="ECO:0000256" key="1">
    <source>
        <dbReference type="ARBA" id="ARBA00004651"/>
    </source>
</evidence>
<evidence type="ECO:0000256" key="5">
    <source>
        <dbReference type="ARBA" id="ARBA00023136"/>
    </source>
</evidence>
<proteinExistence type="predicted"/>
<dbReference type="SUPFAM" id="SSF103473">
    <property type="entry name" value="MFS general substrate transporter"/>
    <property type="match status" value="1"/>
</dbReference>
<evidence type="ECO:0000313" key="8">
    <source>
        <dbReference type="EMBL" id="AYJ36528.1"/>
    </source>
</evidence>
<evidence type="ECO:0000259" key="7">
    <source>
        <dbReference type="PROSITE" id="PS50850"/>
    </source>
</evidence>
<dbReference type="KEGG" id="larg:LPA65_12600"/>
<dbReference type="Gene3D" id="1.20.1250.20">
    <property type="entry name" value="MFS general substrate transporter like domains"/>
    <property type="match status" value="1"/>
</dbReference>
<name>A0AAN1Q2Q2_9LACO</name>
<dbReference type="InterPro" id="IPR024671">
    <property type="entry name" value="Atg22-like"/>
</dbReference>
<protein>
    <submittedName>
        <fullName evidence="8">MFS transporter</fullName>
    </submittedName>
</protein>
<feature type="transmembrane region" description="Helical" evidence="6">
    <location>
        <begin position="55"/>
        <end position="78"/>
    </location>
</feature>
<feature type="transmembrane region" description="Helical" evidence="6">
    <location>
        <begin position="127"/>
        <end position="146"/>
    </location>
</feature>
<dbReference type="InterPro" id="IPR050495">
    <property type="entry name" value="ATG22/LtaA_families"/>
</dbReference>
<dbReference type="RefSeq" id="WP_080392693.1">
    <property type="nucleotide sequence ID" value="NZ_BJZD01000046.1"/>
</dbReference>